<keyword evidence="8 9" id="KW-0030">Aminoacyl-tRNA synthetase</keyword>
<keyword evidence="4 9" id="KW-0547">Nucleotide-binding</keyword>
<comment type="subunit">
    <text evidence="1 9">Monomer.</text>
</comment>
<dbReference type="InterPro" id="IPR024909">
    <property type="entry name" value="Cys-tRNA/MSH_ligase"/>
</dbReference>
<evidence type="ECO:0000313" key="13">
    <source>
        <dbReference type="Proteomes" id="UP000177040"/>
    </source>
</evidence>
<feature type="domain" description="tRNA synthetases class I catalytic" evidence="10">
    <location>
        <begin position="20"/>
        <end position="333"/>
    </location>
</feature>
<dbReference type="PRINTS" id="PR00983">
    <property type="entry name" value="TRNASYNTHCYS"/>
</dbReference>
<feature type="binding site" evidence="9">
    <location>
        <position position="27"/>
    </location>
    <ligand>
        <name>Zn(2+)</name>
        <dbReference type="ChEBI" id="CHEBI:29105"/>
    </ligand>
</feature>
<dbReference type="Proteomes" id="UP000177040">
    <property type="component" value="Unassembled WGS sequence"/>
</dbReference>
<proteinExistence type="inferred from homology"/>
<comment type="cofactor">
    <cofactor evidence="9">
        <name>Zn(2+)</name>
        <dbReference type="ChEBI" id="CHEBI:29105"/>
    </cofactor>
    <text evidence="9">Binds 1 zinc ion per subunit.</text>
</comment>
<dbReference type="InterPro" id="IPR015803">
    <property type="entry name" value="Cys-tRNA-ligase"/>
</dbReference>
<feature type="binding site" evidence="9">
    <location>
        <position position="248"/>
    </location>
    <ligand>
        <name>Zn(2+)</name>
        <dbReference type="ChEBI" id="CHEBI:29105"/>
    </ligand>
</feature>
<dbReference type="GO" id="GO:0008270">
    <property type="term" value="F:zinc ion binding"/>
    <property type="evidence" value="ECO:0007669"/>
    <property type="project" value="UniProtKB-UniRule"/>
</dbReference>
<evidence type="ECO:0000256" key="7">
    <source>
        <dbReference type="ARBA" id="ARBA00022917"/>
    </source>
</evidence>
<comment type="subcellular location">
    <subcellularLocation>
        <location evidence="9">Cytoplasm</location>
    </subcellularLocation>
</comment>
<dbReference type="Gene3D" id="1.20.120.640">
    <property type="entry name" value="Anticodon-binding domain of a subclass of class I aminoacyl-tRNA synthetases"/>
    <property type="match status" value="1"/>
</dbReference>
<evidence type="ECO:0000259" key="11">
    <source>
        <dbReference type="Pfam" id="PF23493"/>
    </source>
</evidence>
<keyword evidence="2 9" id="KW-0436">Ligase</keyword>
<dbReference type="NCBIfam" id="TIGR00435">
    <property type="entry name" value="cysS"/>
    <property type="match status" value="1"/>
</dbReference>
<feature type="short sequence motif" description="'HIGH' region" evidence="9">
    <location>
        <begin position="29"/>
        <end position="39"/>
    </location>
</feature>
<dbReference type="InterPro" id="IPR014729">
    <property type="entry name" value="Rossmann-like_a/b/a_fold"/>
</dbReference>
<dbReference type="GO" id="GO:0006423">
    <property type="term" value="P:cysteinyl-tRNA aminoacylation"/>
    <property type="evidence" value="ECO:0007669"/>
    <property type="project" value="UniProtKB-UniRule"/>
</dbReference>
<reference evidence="12 13" key="1">
    <citation type="journal article" date="2016" name="Nat. Commun.">
        <title>Thousands of microbial genomes shed light on interconnected biogeochemical processes in an aquifer system.</title>
        <authorList>
            <person name="Anantharaman K."/>
            <person name="Brown C.T."/>
            <person name="Hug L.A."/>
            <person name="Sharon I."/>
            <person name="Castelle C.J."/>
            <person name="Probst A.J."/>
            <person name="Thomas B.C."/>
            <person name="Singh A."/>
            <person name="Wilkins M.J."/>
            <person name="Karaoz U."/>
            <person name="Brodie E.L."/>
            <person name="Williams K.H."/>
            <person name="Hubbard S.S."/>
            <person name="Banfield J.F."/>
        </authorList>
    </citation>
    <scope>NUCLEOTIDE SEQUENCE [LARGE SCALE GENOMIC DNA]</scope>
</reference>
<comment type="similarity">
    <text evidence="9">Belongs to the class-I aminoacyl-tRNA synthetase family.</text>
</comment>
<evidence type="ECO:0000256" key="8">
    <source>
        <dbReference type="ARBA" id="ARBA00023146"/>
    </source>
</evidence>
<feature type="domain" description="Cysteinyl-tRNA ligase anticodon binding" evidence="11">
    <location>
        <begin position="417"/>
        <end position="462"/>
    </location>
</feature>
<dbReference type="GO" id="GO:0005524">
    <property type="term" value="F:ATP binding"/>
    <property type="evidence" value="ECO:0007669"/>
    <property type="project" value="UniProtKB-UniRule"/>
</dbReference>
<name>A0A1F6N3S8_9BACT</name>
<dbReference type="AlphaFoldDB" id="A0A1F6N3S8"/>
<gene>
    <name evidence="9" type="primary">cysS</name>
    <name evidence="12" type="ORF">A2983_02795</name>
</gene>
<evidence type="ECO:0000256" key="1">
    <source>
        <dbReference type="ARBA" id="ARBA00011245"/>
    </source>
</evidence>
<dbReference type="Gene3D" id="3.40.50.620">
    <property type="entry name" value="HUPs"/>
    <property type="match status" value="1"/>
</dbReference>
<dbReference type="GO" id="GO:0004817">
    <property type="term" value="F:cysteine-tRNA ligase activity"/>
    <property type="evidence" value="ECO:0007669"/>
    <property type="project" value="UniProtKB-UniRule"/>
</dbReference>
<evidence type="ECO:0000256" key="6">
    <source>
        <dbReference type="ARBA" id="ARBA00022840"/>
    </source>
</evidence>
<dbReference type="CDD" id="cd00672">
    <property type="entry name" value="CysRS_core"/>
    <property type="match status" value="1"/>
</dbReference>
<keyword evidence="6 9" id="KW-0067">ATP-binding</keyword>
<dbReference type="GO" id="GO:0005829">
    <property type="term" value="C:cytosol"/>
    <property type="evidence" value="ECO:0007669"/>
    <property type="project" value="TreeGrafter"/>
</dbReference>
<feature type="binding site" evidence="9">
    <location>
        <position position="244"/>
    </location>
    <ligand>
        <name>Zn(2+)</name>
        <dbReference type="ChEBI" id="CHEBI:29105"/>
    </ligand>
</feature>
<dbReference type="SUPFAM" id="SSF47323">
    <property type="entry name" value="Anticodon-binding domain of a subclass of class I aminoacyl-tRNA synthetases"/>
    <property type="match status" value="1"/>
</dbReference>
<dbReference type="HAMAP" id="MF_00041">
    <property type="entry name" value="Cys_tRNA_synth"/>
    <property type="match status" value="1"/>
</dbReference>
<evidence type="ECO:0000256" key="9">
    <source>
        <dbReference type="HAMAP-Rule" id="MF_00041"/>
    </source>
</evidence>
<sequence>MLKFYNTLTKSLEKFKPHGEIVGLYTCGPTVYNYAHIGNLRTYIFADILRRVLEYNNFKVNHVMNITDVGHLTDDADQGEDKMEKGAKREGKTAWEVAEFYTNAFLNDTKKLNILPATIICKATDHIPEQISQVQILIDKGLTYETNDGIYFDTTKIADYGKLARLNKQTLKTGARVAMGEKKNPHDFALWKFSPKNEKRQMEWSAFGRNGFPGWHIECSAMSIKFLGEQFDIHCGGIDHIPVHHTNEIAQAEAVTNKKPWVNYWLHGEHLVMDDKSHSAKAQVKMAKSGDNFITVQTLIDHGINPLAYRYFLLQTHYRKQLQFSWEALEAAQTGLNNLKKEIQKLPTASDIDTDIATATEEEFLQAINNDLNVPEALAVLWSQVKTKNISQKTVAKWDRILALNLLYNSEKKILTIPPEIQKLLDERALARADKNWAKSDALRDKILILGFVIKDTDQGQKISAS</sequence>
<dbReference type="EC" id="6.1.1.16" evidence="9"/>
<evidence type="ECO:0000256" key="4">
    <source>
        <dbReference type="ARBA" id="ARBA00022741"/>
    </source>
</evidence>
<comment type="caution">
    <text evidence="12">The sequence shown here is derived from an EMBL/GenBank/DDBJ whole genome shotgun (WGS) entry which is preliminary data.</text>
</comment>
<keyword evidence="5 9" id="KW-0862">Zinc</keyword>
<dbReference type="PANTHER" id="PTHR10890">
    <property type="entry name" value="CYSTEINYL-TRNA SYNTHETASE"/>
    <property type="match status" value="1"/>
</dbReference>
<protein>
    <recommendedName>
        <fullName evidence="9">Cysteine--tRNA ligase</fullName>
        <ecNumber evidence="9">6.1.1.16</ecNumber>
    </recommendedName>
    <alternativeName>
        <fullName evidence="9">Cysteinyl-tRNA synthetase</fullName>
        <shortName evidence="9">CysRS</shortName>
    </alternativeName>
</protein>
<dbReference type="PANTHER" id="PTHR10890:SF3">
    <property type="entry name" value="CYSTEINE--TRNA LIGASE, CYTOPLASMIC"/>
    <property type="match status" value="1"/>
</dbReference>
<feature type="short sequence motif" description="'KMSKS' region" evidence="9">
    <location>
        <begin position="285"/>
        <end position="289"/>
    </location>
</feature>
<dbReference type="InterPro" id="IPR009080">
    <property type="entry name" value="tRNAsynth_Ia_anticodon-bd"/>
</dbReference>
<evidence type="ECO:0000259" key="10">
    <source>
        <dbReference type="Pfam" id="PF01406"/>
    </source>
</evidence>
<keyword evidence="7 9" id="KW-0648">Protein biosynthesis</keyword>
<dbReference type="Pfam" id="PF23493">
    <property type="entry name" value="CysS_C"/>
    <property type="match status" value="1"/>
</dbReference>
<accession>A0A1F6N3S8</accession>
<keyword evidence="9" id="KW-0963">Cytoplasm</keyword>
<evidence type="ECO:0000256" key="2">
    <source>
        <dbReference type="ARBA" id="ARBA00022598"/>
    </source>
</evidence>
<dbReference type="Pfam" id="PF01406">
    <property type="entry name" value="tRNA-synt_1e"/>
    <property type="match status" value="1"/>
</dbReference>
<evidence type="ECO:0000313" key="12">
    <source>
        <dbReference type="EMBL" id="OGH78567.1"/>
    </source>
</evidence>
<evidence type="ECO:0000256" key="5">
    <source>
        <dbReference type="ARBA" id="ARBA00022833"/>
    </source>
</evidence>
<feature type="binding site" evidence="9">
    <location>
        <position position="219"/>
    </location>
    <ligand>
        <name>Zn(2+)</name>
        <dbReference type="ChEBI" id="CHEBI:29105"/>
    </ligand>
</feature>
<dbReference type="EMBL" id="MFQH01000006">
    <property type="protein sequence ID" value="OGH78567.1"/>
    <property type="molecule type" value="Genomic_DNA"/>
</dbReference>
<dbReference type="SUPFAM" id="SSF52374">
    <property type="entry name" value="Nucleotidylyl transferase"/>
    <property type="match status" value="1"/>
</dbReference>
<comment type="catalytic activity">
    <reaction evidence="9">
        <text>tRNA(Cys) + L-cysteine + ATP = L-cysteinyl-tRNA(Cys) + AMP + diphosphate</text>
        <dbReference type="Rhea" id="RHEA:17773"/>
        <dbReference type="Rhea" id="RHEA-COMP:9661"/>
        <dbReference type="Rhea" id="RHEA-COMP:9679"/>
        <dbReference type="ChEBI" id="CHEBI:30616"/>
        <dbReference type="ChEBI" id="CHEBI:33019"/>
        <dbReference type="ChEBI" id="CHEBI:35235"/>
        <dbReference type="ChEBI" id="CHEBI:78442"/>
        <dbReference type="ChEBI" id="CHEBI:78517"/>
        <dbReference type="ChEBI" id="CHEBI:456215"/>
        <dbReference type="EC" id="6.1.1.16"/>
    </reaction>
</comment>
<dbReference type="InterPro" id="IPR056411">
    <property type="entry name" value="CysS_C"/>
</dbReference>
<organism evidence="12 13">
    <name type="scientific">Candidatus Magasanikbacteria bacterium RIFCSPLOWO2_01_FULL_40_15</name>
    <dbReference type="NCBI Taxonomy" id="1798686"/>
    <lineage>
        <taxon>Bacteria</taxon>
        <taxon>Candidatus Magasanikiibacteriota</taxon>
    </lineage>
</organism>
<dbReference type="InterPro" id="IPR032678">
    <property type="entry name" value="tRNA-synt_1_cat_dom"/>
</dbReference>
<keyword evidence="3 9" id="KW-0479">Metal-binding</keyword>
<feature type="binding site" evidence="9">
    <location>
        <position position="288"/>
    </location>
    <ligand>
        <name>ATP</name>
        <dbReference type="ChEBI" id="CHEBI:30616"/>
    </ligand>
</feature>
<evidence type="ECO:0000256" key="3">
    <source>
        <dbReference type="ARBA" id="ARBA00022723"/>
    </source>
</evidence>